<dbReference type="GO" id="GO:0050661">
    <property type="term" value="F:NADP binding"/>
    <property type="evidence" value="ECO:0007669"/>
    <property type="project" value="UniProtKB-UniRule"/>
</dbReference>
<dbReference type="Gene3D" id="3.40.50.720">
    <property type="entry name" value="NAD(P)-binding Rossmann-like Domain"/>
    <property type="match status" value="1"/>
</dbReference>
<feature type="active site" description="Proton acceptor" evidence="6">
    <location>
        <position position="249"/>
    </location>
</feature>
<dbReference type="AlphaFoldDB" id="A0A7Y0PPC7"/>
<sequence>MRYKKVNEKQTSNALIMIFGATGDLANRKLFPSLYRLYKKGKLANFAVVGVGRRTLTQEQFKQNVVNSVSEAIASSKNDDLETFASYFCYHSHDVTDSSSYAELKNIADDLDVKYSLNGNRVFYLAMAPEFFGPIAIHLNQDGLTDVKGYKRLIIEKPFGHDLESAKELNEQIRTAFSEDEVYRIDHYLGKAMVQNIETIRFSNAIFENLWNNRYISNIQVTSSEVLGVEERGRYYETSGALRDMVQNHMLQMVALLAMEPPIKLTPDEIRSEKVKVFRAMRPVEVDEVDKYFVRGQYGKGFVEDLDVPSYREEQMVNPNSNTETFVAGKVMIDNFRWAGVPFYIRTGKRLESKSTKIVVQFKDIPMNLYNRPDQEITPNLLVIHIQPEEGITLHLNAKKAGQNMEATPIKLSYANTGIAGINTPEAYEKLIDDSLHGDATNFTHWDEVALSWSYVDKISQAWEQNPATQFPNYASGTMGPQEADELLEKDGFFWWPVNQFEVDVC</sequence>
<comment type="catalytic activity">
    <reaction evidence="6">
        <text>D-glucose 6-phosphate + NADP(+) = 6-phospho-D-glucono-1,5-lactone + NADPH + H(+)</text>
        <dbReference type="Rhea" id="RHEA:15841"/>
        <dbReference type="ChEBI" id="CHEBI:15378"/>
        <dbReference type="ChEBI" id="CHEBI:57783"/>
        <dbReference type="ChEBI" id="CHEBI:57955"/>
        <dbReference type="ChEBI" id="CHEBI:58349"/>
        <dbReference type="ChEBI" id="CHEBI:61548"/>
        <dbReference type="EC" id="1.1.1.49"/>
    </reaction>
</comment>
<organism evidence="9 10">
    <name type="scientific">Niallia alba</name>
    <dbReference type="NCBI Taxonomy" id="2729105"/>
    <lineage>
        <taxon>Bacteria</taxon>
        <taxon>Bacillati</taxon>
        <taxon>Bacillota</taxon>
        <taxon>Bacilli</taxon>
        <taxon>Bacillales</taxon>
        <taxon>Bacillaceae</taxon>
        <taxon>Niallia</taxon>
    </lineage>
</organism>
<accession>A0A7Y0PPC7</accession>
<evidence type="ECO:0000256" key="2">
    <source>
        <dbReference type="ARBA" id="ARBA00022526"/>
    </source>
</evidence>
<keyword evidence="10" id="KW-1185">Reference proteome</keyword>
<evidence type="ECO:0000259" key="8">
    <source>
        <dbReference type="Pfam" id="PF02781"/>
    </source>
</evidence>
<dbReference type="SUPFAM" id="SSF55347">
    <property type="entry name" value="Glyceraldehyde-3-phosphate dehydrogenase-like, C-terminal domain"/>
    <property type="match status" value="1"/>
</dbReference>
<comment type="similarity">
    <text evidence="6">Belongs to the glucose-6-phosphate dehydrogenase family.</text>
</comment>
<feature type="binding site" evidence="6">
    <location>
        <position position="225"/>
    </location>
    <ligand>
        <name>substrate</name>
    </ligand>
</feature>
<dbReference type="InterPro" id="IPR022675">
    <property type="entry name" value="G6P_DH_C"/>
</dbReference>
<dbReference type="InterPro" id="IPR036291">
    <property type="entry name" value="NAD(P)-bd_dom_sf"/>
</dbReference>
<feature type="binding site" evidence="6">
    <location>
        <position position="349"/>
    </location>
    <ligand>
        <name>substrate</name>
    </ligand>
</feature>
<dbReference type="Pfam" id="PF00479">
    <property type="entry name" value="G6PD_N"/>
    <property type="match status" value="1"/>
</dbReference>
<feature type="binding site" evidence="6">
    <location>
        <position position="191"/>
    </location>
    <ligand>
        <name>substrate</name>
    </ligand>
</feature>
<feature type="binding site" evidence="6">
    <location>
        <position position="187"/>
    </location>
    <ligand>
        <name>substrate</name>
    </ligand>
</feature>
<feature type="binding site" evidence="6">
    <location>
        <position position="157"/>
    </location>
    <ligand>
        <name>NADP(+)</name>
        <dbReference type="ChEBI" id="CHEBI:58349"/>
    </ligand>
</feature>
<dbReference type="GO" id="GO:0006006">
    <property type="term" value="P:glucose metabolic process"/>
    <property type="evidence" value="ECO:0007669"/>
    <property type="project" value="UniProtKB-KW"/>
</dbReference>
<evidence type="ECO:0000256" key="5">
    <source>
        <dbReference type="ARBA" id="ARBA00023277"/>
    </source>
</evidence>
<dbReference type="PANTHER" id="PTHR23429">
    <property type="entry name" value="GLUCOSE-6-PHOSPHATE 1-DEHYDROGENASE G6PD"/>
    <property type="match status" value="1"/>
</dbReference>
<comment type="caution">
    <text evidence="9">The sequence shown here is derived from an EMBL/GenBank/DDBJ whole genome shotgun (WGS) entry which is preliminary data.</text>
</comment>
<feature type="binding site" evidence="6">
    <location>
        <position position="53"/>
    </location>
    <ligand>
        <name>NADP(+)</name>
        <dbReference type="ChEBI" id="CHEBI:58349"/>
    </ligand>
</feature>
<keyword evidence="5 6" id="KW-0119">Carbohydrate metabolism</keyword>
<evidence type="ECO:0000256" key="1">
    <source>
        <dbReference type="ARBA" id="ARBA00004937"/>
    </source>
</evidence>
<reference evidence="9 10" key="1">
    <citation type="submission" date="2020-04" db="EMBL/GenBank/DDBJ databases">
        <title>Bacillus sp. UniB3 isolated from commercial digestive syrup.</title>
        <authorList>
            <person name="Thorat V."/>
            <person name="Kirdat K."/>
            <person name="Tiwarekar B."/>
            <person name="Yadav A."/>
        </authorList>
    </citation>
    <scope>NUCLEOTIDE SEQUENCE [LARGE SCALE GENOMIC DNA]</scope>
    <source>
        <strain evidence="9 10">UniB3</strain>
    </source>
</reference>
<dbReference type="InterPro" id="IPR001282">
    <property type="entry name" value="G6P_DH"/>
</dbReference>
<dbReference type="Gene3D" id="3.30.360.10">
    <property type="entry name" value="Dihydrodipicolinate Reductase, domain 2"/>
    <property type="match status" value="1"/>
</dbReference>
<feature type="binding site" evidence="6">
    <location>
        <begin position="94"/>
        <end position="95"/>
    </location>
    <ligand>
        <name>NADP(+)</name>
        <dbReference type="ChEBI" id="CHEBI:58349"/>
    </ligand>
</feature>
<dbReference type="GO" id="GO:0005829">
    <property type="term" value="C:cytosol"/>
    <property type="evidence" value="ECO:0007669"/>
    <property type="project" value="TreeGrafter"/>
</dbReference>
<evidence type="ECO:0000313" key="10">
    <source>
        <dbReference type="Proteomes" id="UP000588491"/>
    </source>
</evidence>
<dbReference type="PRINTS" id="PR00079">
    <property type="entry name" value="G6PDHDRGNASE"/>
</dbReference>
<keyword evidence="3 6" id="KW-0521">NADP</keyword>
<dbReference type="UniPathway" id="UPA00115">
    <property type="reaction ID" value="UER00408"/>
</dbReference>
<dbReference type="EC" id="1.1.1.49" evidence="6"/>
<protein>
    <recommendedName>
        <fullName evidence="6">Glucose-6-phosphate 1-dehydrogenase</fullName>
        <shortName evidence="6">G6PD</shortName>
        <ecNumber evidence="6">1.1.1.49</ecNumber>
    </recommendedName>
</protein>
<feature type="domain" description="Glucose-6-phosphate dehydrogenase NAD-binding" evidence="7">
    <location>
        <begin position="17"/>
        <end position="196"/>
    </location>
</feature>
<dbReference type="Proteomes" id="UP000588491">
    <property type="component" value="Unassembled WGS sequence"/>
</dbReference>
<comment type="caution">
    <text evidence="6">Lacks conserved residue(s) required for the propagation of feature annotation.</text>
</comment>
<evidence type="ECO:0000256" key="4">
    <source>
        <dbReference type="ARBA" id="ARBA00023002"/>
    </source>
</evidence>
<proteinExistence type="inferred from homology"/>
<dbReference type="GO" id="GO:0004345">
    <property type="term" value="F:glucose-6-phosphate dehydrogenase activity"/>
    <property type="evidence" value="ECO:0007669"/>
    <property type="project" value="UniProtKB-UniRule"/>
</dbReference>
<dbReference type="NCBIfam" id="TIGR00871">
    <property type="entry name" value="zwf"/>
    <property type="match status" value="1"/>
</dbReference>
<feature type="domain" description="Glucose-6-phosphate dehydrogenase C-terminal" evidence="8">
    <location>
        <begin position="199"/>
        <end position="496"/>
    </location>
</feature>
<dbReference type="HAMAP" id="MF_00966">
    <property type="entry name" value="G6PD"/>
    <property type="match status" value="1"/>
</dbReference>
<dbReference type="GO" id="GO:0009051">
    <property type="term" value="P:pentose-phosphate shunt, oxidative branch"/>
    <property type="evidence" value="ECO:0007669"/>
    <property type="project" value="TreeGrafter"/>
</dbReference>
<evidence type="ECO:0000256" key="3">
    <source>
        <dbReference type="ARBA" id="ARBA00022857"/>
    </source>
</evidence>
<name>A0A7Y0PPC7_9BACI</name>
<dbReference type="EMBL" id="JABBPK010000001">
    <property type="protein sequence ID" value="NMO78364.1"/>
    <property type="molecule type" value="Genomic_DNA"/>
</dbReference>
<dbReference type="PANTHER" id="PTHR23429:SF0">
    <property type="entry name" value="GLUCOSE-6-PHOSPHATE 1-DEHYDROGENASE"/>
    <property type="match status" value="1"/>
</dbReference>
<keyword evidence="2 6" id="KW-0313">Glucose metabolism</keyword>
<evidence type="ECO:0000256" key="6">
    <source>
        <dbReference type="HAMAP-Rule" id="MF_00966"/>
    </source>
</evidence>
<gene>
    <name evidence="6" type="primary">zwf</name>
    <name evidence="9" type="ORF">HHU08_15370</name>
</gene>
<feature type="binding site" evidence="6">
    <location>
        <position position="354"/>
    </location>
    <ligand>
        <name>substrate</name>
    </ligand>
</feature>
<feature type="binding site" evidence="6">
    <location>
        <position position="244"/>
    </location>
    <ligand>
        <name>substrate</name>
    </ligand>
</feature>
<comment type="function">
    <text evidence="6">Catalyzes the oxidation of glucose 6-phosphate to 6-phosphogluconolactone.</text>
</comment>
<dbReference type="SUPFAM" id="SSF51735">
    <property type="entry name" value="NAD(P)-binding Rossmann-fold domains"/>
    <property type="match status" value="1"/>
</dbReference>
<evidence type="ECO:0000259" key="7">
    <source>
        <dbReference type="Pfam" id="PF00479"/>
    </source>
</evidence>
<dbReference type="Pfam" id="PF02781">
    <property type="entry name" value="G6PD_C"/>
    <property type="match status" value="1"/>
</dbReference>
<dbReference type="InterPro" id="IPR022674">
    <property type="entry name" value="G6P_DH_NAD-bd"/>
</dbReference>
<comment type="pathway">
    <text evidence="1 6">Carbohydrate degradation; pentose phosphate pathway; D-ribulose 5-phosphate from D-glucose 6-phosphate (oxidative stage): step 1/3.</text>
</comment>
<dbReference type="PIRSF" id="PIRSF000110">
    <property type="entry name" value="G6PD"/>
    <property type="match status" value="1"/>
</dbReference>
<keyword evidence="4 6" id="KW-0560">Oxidoreductase</keyword>
<evidence type="ECO:0000313" key="9">
    <source>
        <dbReference type="EMBL" id="NMO78364.1"/>
    </source>
</evidence>